<evidence type="ECO:0000313" key="4">
    <source>
        <dbReference type="WBParaSite" id="PDA_v2.g12912.t1"/>
    </source>
</evidence>
<feature type="domain" description="BACK" evidence="2">
    <location>
        <begin position="5"/>
        <end position="87"/>
    </location>
</feature>
<name>A0A914PDT1_9BILA</name>
<evidence type="ECO:0000259" key="2">
    <source>
        <dbReference type="Pfam" id="PF07707"/>
    </source>
</evidence>
<feature type="region of interest" description="Disordered" evidence="1">
    <location>
        <begin position="223"/>
        <end position="290"/>
    </location>
</feature>
<dbReference type="WBParaSite" id="PDA_v2.g12912.t1">
    <property type="protein sequence ID" value="PDA_v2.g12912.t1"/>
    <property type="gene ID" value="PDA_v2.g12912"/>
</dbReference>
<dbReference type="InterPro" id="IPR011705">
    <property type="entry name" value="BACK"/>
</dbReference>
<proteinExistence type="predicted"/>
<sequence>MALNQNLRSTIYTVASNNFIHLWKSATFPKIPFSILILLFNRCDLSVKDEFEIATLILQWLEFTNRSEMQCLALAQTIRAGLLTQKQKNEIIIRLSISTKAGKRFSKIFENVLNSSRSQRCCVIEDHIKVGYKRCGIPAWNEELRPIENIKIKVSQKIQEEKDITFIDKSRPPPCVHKDDDVLLSDEPSEYLMQFWADYWKDNNEASCNCTCHQIKKKKMEKEKISLLTPKKKGDKLNPSPEKLNVERKRRGSSSRRKSKKSVESTKSDSVLLSGKFPHFHAPKPDKESP</sequence>
<dbReference type="AlphaFoldDB" id="A0A914PDT1"/>
<evidence type="ECO:0000256" key="1">
    <source>
        <dbReference type="SAM" id="MobiDB-lite"/>
    </source>
</evidence>
<reference evidence="4" key="1">
    <citation type="submission" date="2022-11" db="UniProtKB">
        <authorList>
            <consortium name="WormBaseParasite"/>
        </authorList>
    </citation>
    <scope>IDENTIFICATION</scope>
</reference>
<dbReference type="Pfam" id="PF07707">
    <property type="entry name" value="BACK"/>
    <property type="match status" value="1"/>
</dbReference>
<dbReference type="Proteomes" id="UP000887578">
    <property type="component" value="Unplaced"/>
</dbReference>
<dbReference type="Gene3D" id="1.25.40.420">
    <property type="match status" value="1"/>
</dbReference>
<accession>A0A914PDT1</accession>
<protein>
    <submittedName>
        <fullName evidence="4">BACK domain-containing protein</fullName>
    </submittedName>
</protein>
<organism evidence="3 4">
    <name type="scientific">Panagrolaimus davidi</name>
    <dbReference type="NCBI Taxonomy" id="227884"/>
    <lineage>
        <taxon>Eukaryota</taxon>
        <taxon>Metazoa</taxon>
        <taxon>Ecdysozoa</taxon>
        <taxon>Nematoda</taxon>
        <taxon>Chromadorea</taxon>
        <taxon>Rhabditida</taxon>
        <taxon>Tylenchina</taxon>
        <taxon>Panagrolaimomorpha</taxon>
        <taxon>Panagrolaimoidea</taxon>
        <taxon>Panagrolaimidae</taxon>
        <taxon>Panagrolaimus</taxon>
    </lineage>
</organism>
<keyword evidence="3" id="KW-1185">Reference proteome</keyword>
<feature type="compositionally biased region" description="Basic residues" evidence="1">
    <location>
        <begin position="248"/>
        <end position="260"/>
    </location>
</feature>
<evidence type="ECO:0000313" key="3">
    <source>
        <dbReference type="Proteomes" id="UP000887578"/>
    </source>
</evidence>